<protein>
    <submittedName>
        <fullName evidence="1 2">Uncharacterized protein</fullName>
    </submittedName>
</protein>
<organism evidence="1 3">
    <name type="scientific">Medicago truncatula</name>
    <name type="common">Barrel medic</name>
    <name type="synonym">Medicago tribuloides</name>
    <dbReference type="NCBI Taxonomy" id="3880"/>
    <lineage>
        <taxon>Eukaryota</taxon>
        <taxon>Viridiplantae</taxon>
        <taxon>Streptophyta</taxon>
        <taxon>Embryophyta</taxon>
        <taxon>Tracheophyta</taxon>
        <taxon>Spermatophyta</taxon>
        <taxon>Magnoliopsida</taxon>
        <taxon>eudicotyledons</taxon>
        <taxon>Gunneridae</taxon>
        <taxon>Pentapetalae</taxon>
        <taxon>rosids</taxon>
        <taxon>fabids</taxon>
        <taxon>Fabales</taxon>
        <taxon>Fabaceae</taxon>
        <taxon>Papilionoideae</taxon>
        <taxon>50 kb inversion clade</taxon>
        <taxon>NPAAA clade</taxon>
        <taxon>Hologalegina</taxon>
        <taxon>IRL clade</taxon>
        <taxon>Trifolieae</taxon>
        <taxon>Medicago</taxon>
    </lineage>
</organism>
<dbReference type="AlphaFoldDB" id="A0A072TXF0"/>
<dbReference type="EnsemblPlants" id="KEH22117">
    <property type="protein sequence ID" value="KEH22117"/>
    <property type="gene ID" value="MTR_7g033315"/>
</dbReference>
<dbReference type="Proteomes" id="UP000002051">
    <property type="component" value="Unassembled WGS sequence"/>
</dbReference>
<dbReference type="EMBL" id="CM001223">
    <property type="protein sequence ID" value="KEH22117.1"/>
    <property type="molecule type" value="Genomic_DNA"/>
</dbReference>
<reference evidence="2" key="3">
    <citation type="submission" date="2015-04" db="UniProtKB">
        <authorList>
            <consortium name="EnsemblPlants"/>
        </authorList>
    </citation>
    <scope>IDENTIFICATION</scope>
    <source>
        <strain evidence="2">cv. Jemalong A17</strain>
    </source>
</reference>
<reference evidence="1 3" key="1">
    <citation type="journal article" date="2011" name="Nature">
        <title>The Medicago genome provides insight into the evolution of rhizobial symbioses.</title>
        <authorList>
            <person name="Young N.D."/>
            <person name="Debelle F."/>
            <person name="Oldroyd G.E."/>
            <person name="Geurts R."/>
            <person name="Cannon S.B."/>
            <person name="Udvardi M.K."/>
            <person name="Benedito V.A."/>
            <person name="Mayer K.F."/>
            <person name="Gouzy J."/>
            <person name="Schoof H."/>
            <person name="Van de Peer Y."/>
            <person name="Proost S."/>
            <person name="Cook D.R."/>
            <person name="Meyers B.C."/>
            <person name="Spannagl M."/>
            <person name="Cheung F."/>
            <person name="De Mita S."/>
            <person name="Krishnakumar V."/>
            <person name="Gundlach H."/>
            <person name="Zhou S."/>
            <person name="Mudge J."/>
            <person name="Bharti A.K."/>
            <person name="Murray J.D."/>
            <person name="Naoumkina M.A."/>
            <person name="Rosen B."/>
            <person name="Silverstein K.A."/>
            <person name="Tang H."/>
            <person name="Rombauts S."/>
            <person name="Zhao P.X."/>
            <person name="Zhou P."/>
            <person name="Barbe V."/>
            <person name="Bardou P."/>
            <person name="Bechner M."/>
            <person name="Bellec A."/>
            <person name="Berger A."/>
            <person name="Berges H."/>
            <person name="Bidwell S."/>
            <person name="Bisseling T."/>
            <person name="Choisne N."/>
            <person name="Couloux A."/>
            <person name="Denny R."/>
            <person name="Deshpande S."/>
            <person name="Dai X."/>
            <person name="Doyle J.J."/>
            <person name="Dudez A.M."/>
            <person name="Farmer A.D."/>
            <person name="Fouteau S."/>
            <person name="Franken C."/>
            <person name="Gibelin C."/>
            <person name="Gish J."/>
            <person name="Goldstein S."/>
            <person name="Gonzalez A.J."/>
            <person name="Green P.J."/>
            <person name="Hallab A."/>
            <person name="Hartog M."/>
            <person name="Hua A."/>
            <person name="Humphray S.J."/>
            <person name="Jeong D.H."/>
            <person name="Jing Y."/>
            <person name="Jocker A."/>
            <person name="Kenton S.M."/>
            <person name="Kim D.J."/>
            <person name="Klee K."/>
            <person name="Lai H."/>
            <person name="Lang C."/>
            <person name="Lin S."/>
            <person name="Macmil S.L."/>
            <person name="Magdelenat G."/>
            <person name="Matthews L."/>
            <person name="McCorrison J."/>
            <person name="Monaghan E.L."/>
            <person name="Mun J.H."/>
            <person name="Najar F.Z."/>
            <person name="Nicholson C."/>
            <person name="Noirot C."/>
            <person name="O'Bleness M."/>
            <person name="Paule C.R."/>
            <person name="Poulain J."/>
            <person name="Prion F."/>
            <person name="Qin B."/>
            <person name="Qu C."/>
            <person name="Retzel E.F."/>
            <person name="Riddle C."/>
            <person name="Sallet E."/>
            <person name="Samain S."/>
            <person name="Samson N."/>
            <person name="Sanders I."/>
            <person name="Saurat O."/>
            <person name="Scarpelli C."/>
            <person name="Schiex T."/>
            <person name="Segurens B."/>
            <person name="Severin A.J."/>
            <person name="Sherrier D.J."/>
            <person name="Shi R."/>
            <person name="Sims S."/>
            <person name="Singer S.R."/>
            <person name="Sinharoy S."/>
            <person name="Sterck L."/>
            <person name="Viollet A."/>
            <person name="Wang B.B."/>
            <person name="Wang K."/>
            <person name="Wang M."/>
            <person name="Wang X."/>
            <person name="Warfsmann J."/>
            <person name="Weissenbach J."/>
            <person name="White D.D."/>
            <person name="White J.D."/>
            <person name="Wiley G.B."/>
            <person name="Wincker P."/>
            <person name="Xing Y."/>
            <person name="Yang L."/>
            <person name="Yao Z."/>
            <person name="Ying F."/>
            <person name="Zhai J."/>
            <person name="Zhou L."/>
            <person name="Zuber A."/>
            <person name="Denarie J."/>
            <person name="Dixon R.A."/>
            <person name="May G.D."/>
            <person name="Schwartz D.C."/>
            <person name="Rogers J."/>
            <person name="Quetier F."/>
            <person name="Town C.D."/>
            <person name="Roe B.A."/>
        </authorList>
    </citation>
    <scope>NUCLEOTIDE SEQUENCE [LARGE SCALE GENOMIC DNA]</scope>
    <source>
        <strain evidence="1">A17</strain>
        <strain evidence="2 3">cv. Jemalong A17</strain>
    </source>
</reference>
<dbReference type="HOGENOM" id="CLU_2964386_0_0_1"/>
<evidence type="ECO:0000313" key="2">
    <source>
        <dbReference type="EnsemblPlants" id="KEH22117"/>
    </source>
</evidence>
<proteinExistence type="predicted"/>
<gene>
    <name evidence="1" type="ordered locus">MTR_7g033315</name>
</gene>
<name>A0A072TXF0_MEDTR</name>
<evidence type="ECO:0000313" key="1">
    <source>
        <dbReference type="EMBL" id="KEH22117.1"/>
    </source>
</evidence>
<reference evidence="1 3" key="2">
    <citation type="journal article" date="2014" name="BMC Genomics">
        <title>An improved genome release (version Mt4.0) for the model legume Medicago truncatula.</title>
        <authorList>
            <person name="Tang H."/>
            <person name="Krishnakumar V."/>
            <person name="Bidwell S."/>
            <person name="Rosen B."/>
            <person name="Chan A."/>
            <person name="Zhou S."/>
            <person name="Gentzbittel L."/>
            <person name="Childs K.L."/>
            <person name="Yandell M."/>
            <person name="Gundlach H."/>
            <person name="Mayer K.F."/>
            <person name="Schwartz D.C."/>
            <person name="Town C.D."/>
        </authorList>
    </citation>
    <scope>GENOME REANNOTATION</scope>
    <source>
        <strain evidence="1">A17</strain>
        <strain evidence="2 3">cv. Jemalong A17</strain>
    </source>
</reference>
<accession>A0A072TXF0</accession>
<keyword evidence="3" id="KW-1185">Reference proteome</keyword>
<evidence type="ECO:0000313" key="3">
    <source>
        <dbReference type="Proteomes" id="UP000002051"/>
    </source>
</evidence>
<sequence length="59" mass="6563">MKNEEEEFSVVRFQSIDATFSLSISLCLFNRQSESDSLLDSNCSAATAEAVLAFVVLWL</sequence>